<evidence type="ECO:0000256" key="4">
    <source>
        <dbReference type="ARBA" id="ARBA00022833"/>
    </source>
</evidence>
<dbReference type="eggNOG" id="KOG1721">
    <property type="taxonomic scope" value="Eukaryota"/>
</dbReference>
<dbReference type="OrthoDB" id="5977959at2759"/>
<dbReference type="SMART" id="SM01189">
    <property type="entry name" value="ELM2"/>
    <property type="match status" value="1"/>
</dbReference>
<accession>E0VUN9</accession>
<feature type="domain" description="C2H2-type" evidence="11">
    <location>
        <begin position="1073"/>
        <end position="1099"/>
    </location>
</feature>
<dbReference type="GO" id="GO:0006357">
    <property type="term" value="P:regulation of transcription by RNA polymerase II"/>
    <property type="evidence" value="ECO:0007669"/>
    <property type="project" value="TreeGrafter"/>
</dbReference>
<dbReference type="GO" id="GO:0008270">
    <property type="term" value="F:zinc ion binding"/>
    <property type="evidence" value="ECO:0007669"/>
    <property type="project" value="UniProtKB-KW"/>
</dbReference>
<name>E0VUN9_PEDHC</name>
<dbReference type="GO" id="GO:0003677">
    <property type="term" value="F:DNA binding"/>
    <property type="evidence" value="ECO:0007669"/>
    <property type="project" value="UniProtKB-KW"/>
</dbReference>
<dbReference type="InterPro" id="IPR013087">
    <property type="entry name" value="Znf_C2H2_type"/>
</dbReference>
<feature type="compositionally biased region" description="Low complexity" evidence="10">
    <location>
        <begin position="83"/>
        <end position="100"/>
    </location>
</feature>
<feature type="domain" description="SANT" evidence="13">
    <location>
        <begin position="966"/>
        <end position="1017"/>
    </location>
</feature>
<evidence type="ECO:0000256" key="8">
    <source>
        <dbReference type="ARBA" id="ARBA00023242"/>
    </source>
</evidence>
<evidence type="ECO:0000256" key="6">
    <source>
        <dbReference type="ARBA" id="ARBA00023125"/>
    </source>
</evidence>
<keyword evidence="5" id="KW-0805">Transcription regulation</keyword>
<feature type="region of interest" description="Disordered" evidence="10">
    <location>
        <begin position="1137"/>
        <end position="1169"/>
    </location>
</feature>
<proteinExistence type="predicted"/>
<dbReference type="InterPro" id="IPR000949">
    <property type="entry name" value="ELM2_dom"/>
</dbReference>
<feature type="compositionally biased region" description="Basic and acidic residues" evidence="10">
    <location>
        <begin position="1145"/>
        <end position="1163"/>
    </location>
</feature>
<dbReference type="PANTHER" id="PTHR16089:SF40">
    <property type="entry name" value="SUPPRESSOR OF ACTIVATED EGL-4 PROTEIN 1"/>
    <property type="match status" value="1"/>
</dbReference>
<evidence type="ECO:0000259" key="13">
    <source>
        <dbReference type="PROSITE" id="PS51293"/>
    </source>
</evidence>
<dbReference type="GO" id="GO:0003714">
    <property type="term" value="F:transcription corepressor activity"/>
    <property type="evidence" value="ECO:0007669"/>
    <property type="project" value="TreeGrafter"/>
</dbReference>
<evidence type="ECO:0000259" key="11">
    <source>
        <dbReference type="PROSITE" id="PS50157"/>
    </source>
</evidence>
<feature type="compositionally biased region" description="Low complexity" evidence="10">
    <location>
        <begin position="574"/>
        <end position="590"/>
    </location>
</feature>
<dbReference type="Proteomes" id="UP000009046">
    <property type="component" value="Unassembled WGS sequence"/>
</dbReference>
<feature type="compositionally biased region" description="Polar residues" evidence="10">
    <location>
        <begin position="27"/>
        <end position="44"/>
    </location>
</feature>
<feature type="domain" description="C2H2-type" evidence="11">
    <location>
        <begin position="1122"/>
        <end position="1149"/>
    </location>
</feature>
<dbReference type="GO" id="GO:0000118">
    <property type="term" value="C:histone deacetylase complex"/>
    <property type="evidence" value="ECO:0007669"/>
    <property type="project" value="TreeGrafter"/>
</dbReference>
<dbReference type="InterPro" id="IPR036236">
    <property type="entry name" value="Znf_C2H2_sf"/>
</dbReference>
<dbReference type="EMBL" id="DS235787">
    <property type="protein sequence ID" value="EEB17095.1"/>
    <property type="molecule type" value="Genomic_DNA"/>
</dbReference>
<evidence type="ECO:0000256" key="10">
    <source>
        <dbReference type="SAM" id="MobiDB-lite"/>
    </source>
</evidence>
<dbReference type="GeneID" id="8230486"/>
<dbReference type="OMA" id="FAYDCPD"/>
<dbReference type="SMART" id="SM00717">
    <property type="entry name" value="SANT"/>
    <property type="match status" value="1"/>
</dbReference>
<feature type="compositionally biased region" description="Polar residues" evidence="10">
    <location>
        <begin position="290"/>
        <end position="302"/>
    </location>
</feature>
<dbReference type="STRING" id="121224.E0VUN9"/>
<dbReference type="GO" id="GO:0005667">
    <property type="term" value="C:transcription regulator complex"/>
    <property type="evidence" value="ECO:0007669"/>
    <property type="project" value="TreeGrafter"/>
</dbReference>
<keyword evidence="7" id="KW-0804">Transcription</keyword>
<feature type="compositionally biased region" description="Low complexity" evidence="10">
    <location>
        <begin position="1"/>
        <end position="26"/>
    </location>
</feature>
<dbReference type="Pfam" id="PF00249">
    <property type="entry name" value="Myb_DNA-binding"/>
    <property type="match status" value="1"/>
</dbReference>
<dbReference type="PROSITE" id="PS51293">
    <property type="entry name" value="SANT"/>
    <property type="match status" value="1"/>
</dbReference>
<dbReference type="Pfam" id="PF13912">
    <property type="entry name" value="zf-C2H2_6"/>
    <property type="match status" value="2"/>
</dbReference>
<organism>
    <name type="scientific">Pediculus humanus subsp. corporis</name>
    <name type="common">Body louse</name>
    <dbReference type="NCBI Taxonomy" id="121224"/>
    <lineage>
        <taxon>Eukaryota</taxon>
        <taxon>Metazoa</taxon>
        <taxon>Ecdysozoa</taxon>
        <taxon>Arthropoda</taxon>
        <taxon>Hexapoda</taxon>
        <taxon>Insecta</taxon>
        <taxon>Pterygota</taxon>
        <taxon>Neoptera</taxon>
        <taxon>Paraneoptera</taxon>
        <taxon>Psocodea</taxon>
        <taxon>Troctomorpha</taxon>
        <taxon>Phthiraptera</taxon>
        <taxon>Anoplura</taxon>
        <taxon>Pediculidae</taxon>
        <taxon>Pediculus</taxon>
    </lineage>
</organism>
<dbReference type="SMART" id="SM00355">
    <property type="entry name" value="ZnF_C2H2"/>
    <property type="match status" value="3"/>
</dbReference>
<evidence type="ECO:0000256" key="9">
    <source>
        <dbReference type="PROSITE-ProRule" id="PRU00042"/>
    </source>
</evidence>
<comment type="subcellular location">
    <subcellularLocation>
        <location evidence="1">Nucleus</location>
    </subcellularLocation>
</comment>
<reference evidence="15" key="3">
    <citation type="submission" date="2020-05" db="UniProtKB">
        <authorList>
            <consortium name="EnsemblMetazoa"/>
        </authorList>
    </citation>
    <scope>IDENTIFICATION</scope>
    <source>
        <strain evidence="15">USDA</strain>
    </source>
</reference>
<keyword evidence="6" id="KW-0238">DNA-binding</keyword>
<evidence type="ECO:0000313" key="15">
    <source>
        <dbReference type="EnsemblMetazoa" id="PHUM452760-PA"/>
    </source>
</evidence>
<reference evidence="14" key="2">
    <citation type="submission" date="2007-04" db="EMBL/GenBank/DDBJ databases">
        <title>The genome of the human body louse.</title>
        <authorList>
            <consortium name="The Human Body Louse Genome Consortium"/>
            <person name="Kirkness E."/>
            <person name="Walenz B."/>
            <person name="Hass B."/>
            <person name="Bruggner R."/>
            <person name="Strausberg R."/>
        </authorList>
    </citation>
    <scope>NUCLEOTIDE SEQUENCE</scope>
    <source>
        <strain evidence="14">USDA</strain>
    </source>
</reference>
<feature type="region of interest" description="Disordered" evidence="10">
    <location>
        <begin position="550"/>
        <end position="629"/>
    </location>
</feature>
<feature type="compositionally biased region" description="Polar residues" evidence="10">
    <location>
        <begin position="435"/>
        <end position="448"/>
    </location>
</feature>
<evidence type="ECO:0000259" key="12">
    <source>
        <dbReference type="PROSITE" id="PS51156"/>
    </source>
</evidence>
<evidence type="ECO:0000256" key="1">
    <source>
        <dbReference type="ARBA" id="ARBA00004123"/>
    </source>
</evidence>
<keyword evidence="3 9" id="KW-0863">Zinc-finger</keyword>
<protein>
    <submittedName>
        <fullName evidence="14 15">Rest corepressor corest, protein, putative</fullName>
    </submittedName>
</protein>
<dbReference type="SUPFAM" id="SSF57667">
    <property type="entry name" value="beta-beta-alpha zinc fingers"/>
    <property type="match status" value="1"/>
</dbReference>
<gene>
    <name evidence="15" type="primary">8230486</name>
    <name evidence="14" type="ORF">Phum_PHUM452760</name>
</gene>
<feature type="region of interest" description="Disordered" evidence="10">
    <location>
        <begin position="280"/>
        <end position="305"/>
    </location>
</feature>
<feature type="domain" description="C2H2-type" evidence="11">
    <location>
        <begin position="107"/>
        <end position="134"/>
    </location>
</feature>
<dbReference type="SUPFAM" id="SSF46689">
    <property type="entry name" value="Homeodomain-like"/>
    <property type="match status" value="1"/>
</dbReference>
<feature type="region of interest" description="Disordered" evidence="10">
    <location>
        <begin position="435"/>
        <end position="477"/>
    </location>
</feature>
<dbReference type="AlphaFoldDB" id="E0VUN9"/>
<dbReference type="InterPro" id="IPR001005">
    <property type="entry name" value="SANT/Myb"/>
</dbReference>
<dbReference type="KEGG" id="phu:Phum_PHUM452760"/>
<evidence type="ECO:0000256" key="3">
    <source>
        <dbReference type="ARBA" id="ARBA00022771"/>
    </source>
</evidence>
<feature type="compositionally biased region" description="Polar residues" evidence="10">
    <location>
        <begin position="591"/>
        <end position="619"/>
    </location>
</feature>
<feature type="region of interest" description="Disordered" evidence="10">
    <location>
        <begin position="1"/>
        <end position="103"/>
    </location>
</feature>
<dbReference type="Pfam" id="PF01448">
    <property type="entry name" value="ELM2"/>
    <property type="match status" value="1"/>
</dbReference>
<dbReference type="InterPro" id="IPR009057">
    <property type="entry name" value="Homeodomain-like_sf"/>
</dbReference>
<dbReference type="VEuPathDB" id="VectorBase:PHUM452760"/>
<dbReference type="InterPro" id="IPR017884">
    <property type="entry name" value="SANT_dom"/>
</dbReference>
<feature type="region of interest" description="Disordered" evidence="10">
    <location>
        <begin position="779"/>
        <end position="801"/>
    </location>
</feature>
<dbReference type="HOGENOM" id="CLU_272530_0_0_1"/>
<dbReference type="PROSITE" id="PS00028">
    <property type="entry name" value="ZINC_FINGER_C2H2_1"/>
    <property type="match status" value="3"/>
</dbReference>
<dbReference type="RefSeq" id="XP_002429833.1">
    <property type="nucleotide sequence ID" value="XM_002429788.1"/>
</dbReference>
<dbReference type="CTD" id="8230486"/>
<dbReference type="InParanoid" id="E0VUN9"/>
<dbReference type="FunFam" id="1.10.10.60:FF:000012">
    <property type="entry name" value="Metastasis-associated 1 family, member 3"/>
    <property type="match status" value="1"/>
</dbReference>
<keyword evidence="2" id="KW-0479">Metal-binding</keyword>
<dbReference type="Gene3D" id="1.10.10.60">
    <property type="entry name" value="Homeodomain-like"/>
    <property type="match status" value="1"/>
</dbReference>
<keyword evidence="4" id="KW-0862">Zinc</keyword>
<dbReference type="PROSITE" id="PS51156">
    <property type="entry name" value="ELM2"/>
    <property type="match status" value="1"/>
</dbReference>
<evidence type="ECO:0000256" key="7">
    <source>
        <dbReference type="ARBA" id="ARBA00023163"/>
    </source>
</evidence>
<evidence type="ECO:0000313" key="14">
    <source>
        <dbReference type="EMBL" id="EEB17095.1"/>
    </source>
</evidence>
<dbReference type="PROSITE" id="PS50157">
    <property type="entry name" value="ZINC_FINGER_C2H2_2"/>
    <property type="match status" value="3"/>
</dbReference>
<keyword evidence="8" id="KW-0539">Nucleus</keyword>
<reference evidence="14" key="1">
    <citation type="submission" date="2007-04" db="EMBL/GenBank/DDBJ databases">
        <title>Annotation of Pediculus humanus corporis strain USDA.</title>
        <authorList>
            <person name="Kirkness E."/>
            <person name="Hannick L."/>
            <person name="Hass B."/>
            <person name="Bruggner R."/>
            <person name="Lawson D."/>
            <person name="Bidwell S."/>
            <person name="Joardar V."/>
            <person name="Caler E."/>
            <person name="Walenz B."/>
            <person name="Inman J."/>
            <person name="Schobel S."/>
            <person name="Galinsky K."/>
            <person name="Amedeo P."/>
            <person name="Strausberg R."/>
        </authorList>
    </citation>
    <scope>NUCLEOTIDE SEQUENCE</scope>
    <source>
        <strain evidence="14">USDA</strain>
    </source>
</reference>
<feature type="compositionally biased region" description="Polar residues" evidence="10">
    <location>
        <begin position="459"/>
        <end position="477"/>
    </location>
</feature>
<keyword evidence="16" id="KW-1185">Reference proteome</keyword>
<dbReference type="EMBL" id="AAZO01005514">
    <property type="status" value="NOT_ANNOTATED_CDS"/>
    <property type="molecule type" value="Genomic_DNA"/>
</dbReference>
<dbReference type="Gene3D" id="3.30.160.60">
    <property type="entry name" value="Classic Zinc Finger"/>
    <property type="match status" value="2"/>
</dbReference>
<dbReference type="EnsemblMetazoa" id="PHUM452760-RA">
    <property type="protein sequence ID" value="PHUM452760-PA"/>
    <property type="gene ID" value="PHUM452760"/>
</dbReference>
<evidence type="ECO:0000256" key="5">
    <source>
        <dbReference type="ARBA" id="ARBA00023015"/>
    </source>
</evidence>
<dbReference type="eggNOG" id="KOG4167">
    <property type="taxonomic scope" value="Eukaryota"/>
</dbReference>
<sequence>MDAWISLDSYSVSSSSSSSSSSCSESFYQSLKEVSSTIQYEDQPTSTTTNDKDLTTTNIFKNDDDDDDDKTISSSPAFGGVKGNNITTTSQNGGQTSGISKTEPKPVECALCHRKFKNIPALNGHMRLHGGYFKKDSEAKKCEKKEVNGPPLQTASMSVRALIEEKIIQKRNTNTQNVVAVSSDNNNGSKNVTGRNLVAATTTPKQNQEQDLNIKLSSFAVPAPPIQTTTTTILSSSEKIRRHSDSEHFLPPRAPSGVQQEAQALAELLLKRGKKLSVKRASSDPGAIINPSSPLQLSANSSPGPPLQLSFQSPDYTLSGVTYQTEDGGYFSPNLQEDVFQQVSADSMLLQGVDPNQLTDSLQFQASLLQDQTDQLALEEYQGSNTQDLQAVFNSALPVNLAEFGTYGGSQTESPKDLQYHQDSPLQQTKDFVNYVNSPHPSLATQSPLPSPITHHDSPSFTYPTPPASQEGQSPSFGQGLLTGSLRISSPQQSNDGFVQSVISHGGGPVPVSSPLSSAFYTSTMSSAAAVEAALSEVLPLDSQNTCNGPVRLSMYQPSPPPHSPFSGTPVPSPLSLSSVPASSSSVSSPMPQTAFNNSQNHNSFPLSPQQTLQSQMMPNSEDPLLSSSPKDFASRKRFDFNGVHSFKLIGNGMVDLGSGGLGIMVDTNGELKIFQAASPQQAKNLVMSGASIINSTTGTYVRKAETGTPIRITGSYTTPQHFTILQNVLRNQRPKVQIPLENLKEEVEDDVFVSPSSIPSSPSRAMKRKSVKMEPFFGTTTPFHTGHQSKLRAPRVKDIGTPPPYTPAPMLSPNRPGQGLYWQAITSATSSSSWPTSTTIGAATEKNEFSDSPIESDAHPHINIGPRHQATIPSLETDFFKLDREPSYEHLLWDPGIGKLCNDSEIEMYLEFACCAAVPGGGRNKEYALHLLNMCHGNIHEAMLKLMQPTPWLPPGHPLLAYEYAESDRWSADEVDAFHQGLLKFDKDFQTIAHEIGSKTIKQCIQFYYLWKKICPEEYKRLRLLRRRKESEPIKTEMDLDYDEIKIEPDLRHSSPANDVDLVSTSSESRLFVCEYTDCSASFNSRAALSGHIRIHGGTLGGRASTPDRRGNGVGNSLEEFPCKICGKIFSKVKSRSAHMKSHRPPDAEPKKSKVDTHKAELAEQAVGRTVGVTSSSIPISRLT</sequence>
<dbReference type="InterPro" id="IPR051066">
    <property type="entry name" value="Trans_reg/Corepressor"/>
</dbReference>
<dbReference type="PANTHER" id="PTHR16089">
    <property type="entry name" value="REST COREPRESSOR COREST PROTEIN-RELATED"/>
    <property type="match status" value="1"/>
</dbReference>
<evidence type="ECO:0000313" key="16">
    <source>
        <dbReference type="Proteomes" id="UP000009046"/>
    </source>
</evidence>
<feature type="domain" description="ELM2" evidence="12">
    <location>
        <begin position="861"/>
        <end position="951"/>
    </location>
</feature>
<evidence type="ECO:0000256" key="2">
    <source>
        <dbReference type="ARBA" id="ARBA00022723"/>
    </source>
</evidence>